<feature type="transmembrane region" description="Helical" evidence="1">
    <location>
        <begin position="63"/>
        <end position="83"/>
    </location>
</feature>
<evidence type="ECO:0008006" key="4">
    <source>
        <dbReference type="Google" id="ProtNLM"/>
    </source>
</evidence>
<feature type="transmembrane region" description="Helical" evidence="1">
    <location>
        <begin position="278"/>
        <end position="295"/>
    </location>
</feature>
<sequence length="296" mass="32371">MIYLIISILLTSSFFVIFSLYQKYNVSTIQALVINYIVCLIESLFFIDDMSAVEHSVRNASEWIVWGLILGFLFISIFYLVALTTQRIGLTVASVAAKIAMVMPVLAAIFIFRTAEHYTWPNYLGVVLAIAAVVLASVKEQTAQQQSQIPVWQMVLLPVGVFVGSGMIDTLFAYTSNTHLHSDADRALFSCTLFAMAACLGVAWVGIRLVTGQEKLALRNLVGGLVLGIPNYFSVYFLLKALHAYNNDGAFVYPVANIGVILVSAVVAMFAFKEKLLLLNKLGLALAVLAIVLIAS</sequence>
<evidence type="ECO:0000256" key="1">
    <source>
        <dbReference type="SAM" id="Phobius"/>
    </source>
</evidence>
<evidence type="ECO:0000313" key="3">
    <source>
        <dbReference type="Proteomes" id="UP000199514"/>
    </source>
</evidence>
<feature type="transmembrane region" description="Helical" evidence="1">
    <location>
        <begin position="118"/>
        <end position="138"/>
    </location>
</feature>
<feature type="transmembrane region" description="Helical" evidence="1">
    <location>
        <begin position="150"/>
        <end position="175"/>
    </location>
</feature>
<feature type="transmembrane region" description="Helical" evidence="1">
    <location>
        <begin position="90"/>
        <end position="112"/>
    </location>
</feature>
<dbReference type="OrthoDB" id="1524053at2"/>
<dbReference type="EMBL" id="FOLE01000004">
    <property type="protein sequence ID" value="SFC26799.1"/>
    <property type="molecule type" value="Genomic_DNA"/>
</dbReference>
<gene>
    <name evidence="2" type="ORF">SAMN05421780_10473</name>
</gene>
<keyword evidence="3" id="KW-1185">Reference proteome</keyword>
<dbReference type="AlphaFoldDB" id="A0A1I1HRN7"/>
<dbReference type="STRING" id="927664.SAMN05421780_10473"/>
<keyword evidence="1" id="KW-0812">Transmembrane</keyword>
<dbReference type="InterPro" id="IPR037185">
    <property type="entry name" value="EmrE-like"/>
</dbReference>
<proteinExistence type="predicted"/>
<name>A0A1I1HRN7_9BACT</name>
<organism evidence="2 3">
    <name type="scientific">Flexibacter flexilis DSM 6793</name>
    <dbReference type="NCBI Taxonomy" id="927664"/>
    <lineage>
        <taxon>Bacteria</taxon>
        <taxon>Pseudomonadati</taxon>
        <taxon>Bacteroidota</taxon>
        <taxon>Cytophagia</taxon>
        <taxon>Cytophagales</taxon>
        <taxon>Flexibacteraceae</taxon>
        <taxon>Flexibacter</taxon>
    </lineage>
</organism>
<keyword evidence="1" id="KW-1133">Transmembrane helix</keyword>
<feature type="transmembrane region" description="Helical" evidence="1">
    <location>
        <begin position="221"/>
        <end position="239"/>
    </location>
</feature>
<keyword evidence="1" id="KW-0472">Membrane</keyword>
<protein>
    <recommendedName>
        <fullName evidence="4">EamA-like transporter family protein</fullName>
    </recommendedName>
</protein>
<dbReference type="SUPFAM" id="SSF103481">
    <property type="entry name" value="Multidrug resistance efflux transporter EmrE"/>
    <property type="match status" value="1"/>
</dbReference>
<dbReference type="Proteomes" id="UP000199514">
    <property type="component" value="Unassembled WGS sequence"/>
</dbReference>
<evidence type="ECO:0000313" key="2">
    <source>
        <dbReference type="EMBL" id="SFC26799.1"/>
    </source>
</evidence>
<dbReference type="Gene3D" id="1.10.3730.20">
    <property type="match status" value="2"/>
</dbReference>
<feature type="transmembrane region" description="Helical" evidence="1">
    <location>
        <begin position="29"/>
        <end position="47"/>
    </location>
</feature>
<accession>A0A1I1HRN7</accession>
<feature type="transmembrane region" description="Helical" evidence="1">
    <location>
        <begin position="187"/>
        <end position="209"/>
    </location>
</feature>
<feature type="transmembrane region" description="Helical" evidence="1">
    <location>
        <begin position="251"/>
        <end position="271"/>
    </location>
</feature>
<dbReference type="RefSeq" id="WP_091510548.1">
    <property type="nucleotide sequence ID" value="NZ_FOLE01000004.1"/>
</dbReference>
<reference evidence="2 3" key="1">
    <citation type="submission" date="2016-10" db="EMBL/GenBank/DDBJ databases">
        <authorList>
            <person name="de Groot N.N."/>
        </authorList>
    </citation>
    <scope>NUCLEOTIDE SEQUENCE [LARGE SCALE GENOMIC DNA]</scope>
    <source>
        <strain evidence="2 3">DSM 6793</strain>
    </source>
</reference>
<feature type="transmembrane region" description="Helical" evidence="1">
    <location>
        <begin position="6"/>
        <end position="22"/>
    </location>
</feature>